<comment type="caution">
    <text evidence="2">The sequence shown here is derived from an EMBL/GenBank/DDBJ whole genome shotgun (WGS) entry which is preliminary data.</text>
</comment>
<accession>A0A699I989</accession>
<sequence>MEILPESTSNSSAVGSDDGVTTLLQLSQNSRPHMLDHQDRPMMKAQVHVSKSTAISDEQPLPLRKHYCQIYQVVKHVLRGRLLASFQNREHEGGDTRSRMKGSPKCMRIFGFMHGVNNPELTKRLNEHVPKTMKEMMITTTAFIRREAAVASKKKDHVSWKPEDQSKRHTSDKRSGQYSYCRTVLTELEDLMTALQPHSSGVEIQEPRARSSR</sequence>
<dbReference type="GO" id="GO:0003964">
    <property type="term" value="F:RNA-directed DNA polymerase activity"/>
    <property type="evidence" value="ECO:0007669"/>
    <property type="project" value="UniProtKB-KW"/>
</dbReference>
<keyword evidence="2" id="KW-0548">Nucleotidyltransferase</keyword>
<feature type="region of interest" description="Disordered" evidence="1">
    <location>
        <begin position="154"/>
        <end position="177"/>
    </location>
</feature>
<reference evidence="2" key="1">
    <citation type="journal article" date="2019" name="Sci. Rep.">
        <title>Draft genome of Tanacetum cinerariifolium, the natural source of mosquito coil.</title>
        <authorList>
            <person name="Yamashiro T."/>
            <person name="Shiraishi A."/>
            <person name="Satake H."/>
            <person name="Nakayama K."/>
        </authorList>
    </citation>
    <scope>NUCLEOTIDE SEQUENCE</scope>
</reference>
<keyword evidence="2" id="KW-0808">Transferase</keyword>
<feature type="compositionally biased region" description="Basic and acidic residues" evidence="1">
    <location>
        <begin position="157"/>
        <end position="175"/>
    </location>
</feature>
<evidence type="ECO:0000256" key="1">
    <source>
        <dbReference type="SAM" id="MobiDB-lite"/>
    </source>
</evidence>
<organism evidence="2">
    <name type="scientific">Tanacetum cinerariifolium</name>
    <name type="common">Dalmatian daisy</name>
    <name type="synonym">Chrysanthemum cinerariifolium</name>
    <dbReference type="NCBI Taxonomy" id="118510"/>
    <lineage>
        <taxon>Eukaryota</taxon>
        <taxon>Viridiplantae</taxon>
        <taxon>Streptophyta</taxon>
        <taxon>Embryophyta</taxon>
        <taxon>Tracheophyta</taxon>
        <taxon>Spermatophyta</taxon>
        <taxon>Magnoliopsida</taxon>
        <taxon>eudicotyledons</taxon>
        <taxon>Gunneridae</taxon>
        <taxon>Pentapetalae</taxon>
        <taxon>asterids</taxon>
        <taxon>campanulids</taxon>
        <taxon>Asterales</taxon>
        <taxon>Asteraceae</taxon>
        <taxon>Asteroideae</taxon>
        <taxon>Anthemideae</taxon>
        <taxon>Anthemidinae</taxon>
        <taxon>Tanacetum</taxon>
    </lineage>
</organism>
<proteinExistence type="predicted"/>
<name>A0A699I989_TANCI</name>
<gene>
    <name evidence="2" type="ORF">Tci_494931</name>
</gene>
<protein>
    <submittedName>
        <fullName evidence="2">Reverse transcriptase domain-containing protein</fullName>
    </submittedName>
</protein>
<dbReference type="AlphaFoldDB" id="A0A699I989"/>
<keyword evidence="2" id="KW-0695">RNA-directed DNA polymerase</keyword>
<evidence type="ECO:0000313" key="2">
    <source>
        <dbReference type="EMBL" id="GEZ22958.1"/>
    </source>
</evidence>
<dbReference type="EMBL" id="BKCJ010254793">
    <property type="protein sequence ID" value="GEZ22958.1"/>
    <property type="molecule type" value="Genomic_DNA"/>
</dbReference>